<dbReference type="InterPro" id="IPR041796">
    <property type="entry name" value="Mre11_N"/>
</dbReference>
<dbReference type="CDD" id="cd00840">
    <property type="entry name" value="MPP_Mre11_N"/>
    <property type="match status" value="1"/>
</dbReference>
<evidence type="ECO:0000256" key="5">
    <source>
        <dbReference type="ARBA" id="ARBA00022454"/>
    </source>
</evidence>
<keyword evidence="8 16" id="KW-0255">Endonuclease</keyword>
<evidence type="ECO:0000259" key="18">
    <source>
        <dbReference type="SMART" id="SM01347"/>
    </source>
</evidence>
<keyword evidence="12 16" id="KW-0234">DNA repair</keyword>
<feature type="compositionally biased region" description="Low complexity" evidence="17">
    <location>
        <begin position="757"/>
        <end position="774"/>
    </location>
</feature>
<gene>
    <name evidence="19" type="ORF">P43SY_005209</name>
</gene>
<dbReference type="GO" id="GO:0007095">
    <property type="term" value="P:mitotic G2 DNA damage checkpoint signaling"/>
    <property type="evidence" value="ECO:0007669"/>
    <property type="project" value="TreeGrafter"/>
</dbReference>
<dbReference type="Gene3D" id="3.60.21.10">
    <property type="match status" value="1"/>
</dbReference>
<evidence type="ECO:0000256" key="16">
    <source>
        <dbReference type="RuleBase" id="RU003447"/>
    </source>
</evidence>
<evidence type="ECO:0000256" key="14">
    <source>
        <dbReference type="ARBA" id="ARBA00023242"/>
    </source>
</evidence>
<dbReference type="GO" id="GO:0000014">
    <property type="term" value="F:single-stranded DNA endodeoxyribonuclease activity"/>
    <property type="evidence" value="ECO:0007669"/>
    <property type="project" value="TreeGrafter"/>
</dbReference>
<dbReference type="InterPro" id="IPR029052">
    <property type="entry name" value="Metallo-depent_PP-like"/>
</dbReference>
<dbReference type="GO" id="GO:0008296">
    <property type="term" value="F:3'-5'-DNA exonuclease activity"/>
    <property type="evidence" value="ECO:0007669"/>
    <property type="project" value="InterPro"/>
</dbReference>
<feature type="compositionally biased region" description="Basic and acidic residues" evidence="17">
    <location>
        <begin position="531"/>
        <end position="553"/>
    </location>
</feature>
<dbReference type="Pfam" id="PF04152">
    <property type="entry name" value="Mre11_DNA_bind"/>
    <property type="match status" value="1"/>
</dbReference>
<feature type="compositionally biased region" description="Low complexity" evidence="17">
    <location>
        <begin position="558"/>
        <end position="567"/>
    </location>
</feature>
<dbReference type="Proteomes" id="UP001209570">
    <property type="component" value="Unassembled WGS sequence"/>
</dbReference>
<dbReference type="EMBL" id="JAKCXM010000026">
    <property type="protein sequence ID" value="KAJ0406976.1"/>
    <property type="molecule type" value="Genomic_DNA"/>
</dbReference>
<dbReference type="AlphaFoldDB" id="A0AAD5LMY4"/>
<dbReference type="GO" id="GO:0097552">
    <property type="term" value="P:mitochondrial double-strand break repair via homologous recombination"/>
    <property type="evidence" value="ECO:0007669"/>
    <property type="project" value="TreeGrafter"/>
</dbReference>
<dbReference type="GO" id="GO:0035861">
    <property type="term" value="C:site of double-strand break"/>
    <property type="evidence" value="ECO:0007669"/>
    <property type="project" value="TreeGrafter"/>
</dbReference>
<dbReference type="InterPro" id="IPR004843">
    <property type="entry name" value="Calcineurin-like_PHP"/>
</dbReference>
<protein>
    <recommendedName>
        <fullName evidence="18">Mre11 DNA-binding domain-containing protein</fullName>
    </recommendedName>
</protein>
<evidence type="ECO:0000256" key="13">
    <source>
        <dbReference type="ARBA" id="ARBA00023211"/>
    </source>
</evidence>
<keyword evidence="5" id="KW-0158">Chromosome</keyword>
<organism evidence="19 20">
    <name type="scientific">Pythium insidiosum</name>
    <name type="common">Pythiosis disease agent</name>
    <dbReference type="NCBI Taxonomy" id="114742"/>
    <lineage>
        <taxon>Eukaryota</taxon>
        <taxon>Sar</taxon>
        <taxon>Stramenopiles</taxon>
        <taxon>Oomycota</taxon>
        <taxon>Peronosporomycetes</taxon>
        <taxon>Pythiales</taxon>
        <taxon>Pythiaceae</taxon>
        <taxon>Pythium</taxon>
    </lineage>
</organism>
<keyword evidence="20" id="KW-1185">Reference proteome</keyword>
<dbReference type="InterPro" id="IPR007281">
    <property type="entry name" value="Mre11_DNA-bd"/>
</dbReference>
<feature type="compositionally biased region" description="Acidic residues" evidence="17">
    <location>
        <begin position="719"/>
        <end position="739"/>
    </location>
</feature>
<evidence type="ECO:0000256" key="3">
    <source>
        <dbReference type="ARBA" id="ARBA00004286"/>
    </source>
</evidence>
<evidence type="ECO:0000256" key="17">
    <source>
        <dbReference type="SAM" id="MobiDB-lite"/>
    </source>
</evidence>
<dbReference type="GO" id="GO:0000724">
    <property type="term" value="P:double-strand break repair via homologous recombination"/>
    <property type="evidence" value="ECO:0007669"/>
    <property type="project" value="TreeGrafter"/>
</dbReference>
<evidence type="ECO:0000256" key="9">
    <source>
        <dbReference type="ARBA" id="ARBA00022763"/>
    </source>
</evidence>
<dbReference type="GO" id="GO:0030870">
    <property type="term" value="C:Mre11 complex"/>
    <property type="evidence" value="ECO:0007669"/>
    <property type="project" value="InterPro"/>
</dbReference>
<comment type="similarity">
    <text evidence="4 16">Belongs to the MRE11/RAD32 family.</text>
</comment>
<feature type="compositionally biased region" description="Low complexity" evidence="17">
    <location>
        <begin position="886"/>
        <end position="895"/>
    </location>
</feature>
<feature type="compositionally biased region" description="Basic and acidic residues" evidence="17">
    <location>
        <begin position="780"/>
        <end position="790"/>
    </location>
</feature>
<dbReference type="InterPro" id="IPR038487">
    <property type="entry name" value="Mre11_capping_dom"/>
</dbReference>
<evidence type="ECO:0000256" key="7">
    <source>
        <dbReference type="ARBA" id="ARBA00022723"/>
    </source>
</evidence>
<keyword evidence="10 16" id="KW-0378">Hydrolase</keyword>
<feature type="compositionally biased region" description="Low complexity" evidence="17">
    <location>
        <begin position="667"/>
        <end position="688"/>
    </location>
</feature>
<accession>A0AAD5LMY4</accession>
<feature type="domain" description="Mre11 DNA-binding" evidence="18">
    <location>
        <begin position="309"/>
        <end position="484"/>
    </location>
</feature>
<evidence type="ECO:0000256" key="2">
    <source>
        <dbReference type="ARBA" id="ARBA00004123"/>
    </source>
</evidence>
<keyword evidence="15 16" id="KW-0469">Meiosis</keyword>
<dbReference type="InterPro" id="IPR003701">
    <property type="entry name" value="Mre11"/>
</dbReference>
<dbReference type="GO" id="GO:0030145">
    <property type="term" value="F:manganese ion binding"/>
    <property type="evidence" value="ECO:0007669"/>
    <property type="project" value="InterPro"/>
</dbReference>
<dbReference type="GO" id="GO:0006303">
    <property type="term" value="P:double-strand break repair via nonhomologous end joining"/>
    <property type="evidence" value="ECO:0007669"/>
    <property type="project" value="TreeGrafter"/>
</dbReference>
<proteinExistence type="inferred from homology"/>
<dbReference type="PANTHER" id="PTHR10139">
    <property type="entry name" value="DOUBLE-STRAND BREAK REPAIR PROTEIN MRE11"/>
    <property type="match status" value="1"/>
</dbReference>
<evidence type="ECO:0000256" key="11">
    <source>
        <dbReference type="ARBA" id="ARBA00022839"/>
    </source>
</evidence>
<evidence type="ECO:0000256" key="10">
    <source>
        <dbReference type="ARBA" id="ARBA00022801"/>
    </source>
</evidence>
<comment type="caution">
    <text evidence="19">The sequence shown here is derived from an EMBL/GenBank/DDBJ whole genome shotgun (WGS) entry which is preliminary data.</text>
</comment>
<dbReference type="GO" id="GO:0000723">
    <property type="term" value="P:telomere maintenance"/>
    <property type="evidence" value="ECO:0007669"/>
    <property type="project" value="TreeGrafter"/>
</dbReference>
<feature type="compositionally biased region" description="Acidic residues" evidence="17">
    <location>
        <begin position="606"/>
        <end position="617"/>
    </location>
</feature>
<dbReference type="Gene3D" id="3.30.110.110">
    <property type="entry name" value="Mre11, capping domain"/>
    <property type="match status" value="1"/>
</dbReference>
<feature type="region of interest" description="Disordered" evidence="17">
    <location>
        <begin position="531"/>
        <end position="835"/>
    </location>
</feature>
<feature type="compositionally biased region" description="Low complexity" evidence="17">
    <location>
        <begin position="861"/>
        <end position="870"/>
    </location>
</feature>
<reference evidence="19" key="1">
    <citation type="submission" date="2021-12" db="EMBL/GenBank/DDBJ databases">
        <title>Prjna785345.</title>
        <authorList>
            <person name="Rujirawat T."/>
            <person name="Krajaejun T."/>
        </authorList>
    </citation>
    <scope>NUCLEOTIDE SEQUENCE</scope>
    <source>
        <strain evidence="19">Pi057C3</strain>
    </source>
</reference>
<keyword evidence="9 16" id="KW-0227">DNA damage</keyword>
<dbReference type="NCBIfam" id="TIGR00583">
    <property type="entry name" value="mre11"/>
    <property type="match status" value="1"/>
</dbReference>
<comment type="cofactor">
    <cofactor evidence="1">
        <name>Mn(2+)</name>
        <dbReference type="ChEBI" id="CHEBI:29035"/>
    </cofactor>
</comment>
<dbReference type="PANTHER" id="PTHR10139:SF1">
    <property type="entry name" value="DOUBLE-STRAND BREAK REPAIR PROTEIN MRE11"/>
    <property type="match status" value="1"/>
</dbReference>
<evidence type="ECO:0000313" key="19">
    <source>
        <dbReference type="EMBL" id="KAJ0406976.1"/>
    </source>
</evidence>
<dbReference type="SUPFAM" id="SSF56300">
    <property type="entry name" value="Metallo-dependent phosphatases"/>
    <property type="match status" value="1"/>
</dbReference>
<comment type="subcellular location">
    <subcellularLocation>
        <location evidence="3">Chromosome</location>
    </subcellularLocation>
    <subcellularLocation>
        <location evidence="2">Nucleus</location>
    </subcellularLocation>
</comment>
<evidence type="ECO:0000256" key="4">
    <source>
        <dbReference type="ARBA" id="ARBA00009028"/>
    </source>
</evidence>
<sequence>MVSPPPPSASASASPAPAPRDTLRVLLATDNHLGYAEKDAVRGDDSFRTFEEILALAKHEKVDLLLLAGDLFHENKPSRRTLYQTMRLLRAFCMGDGAVPFQIVSDQSLNFPNFGQVNYEHPHFNIELPVFSIHGNHDDPSREGPGGAQALAALDLLSAANLVNYFGKSDKVDALEVFPVLLVKGATRVAIYGLGNVRDERLHRLFAQQKVVFRRPAEDPDAWFSLLVVHQNRDDRGRGAKNCLPESFIPDFIDFVVWGHEHECRVDVAESVRGEFFITQPGSSVATSLVPGEAVPKQVAVLEVRDQRFRLSARPLRTVRPFKMADVILSEIDGLDPDDPNVAARIHDVLERHVLKLLDEAEEEFRDRPPELKEVLIRLRVEHTGFPVVHSQRFGGRFVGRVANPNDILLFHRRKKDRQPTASKQQTTTTKAAFMKAAGLDGPIRPTRLDTVTVEDLVTSELLQSDKRLVFLPEAPLALALEEYVVKNIPSALDEFVKGVLEETQQELKAKRDARSTAEIVDAVEKRKDKTNAEHLVDQEERESSRRRGDGFLDTRPSQSQSQSQSSARREVGLDRDEEMDVSPPSTARARKPTVSRTLKRRQLDNVDEDGESDEDFGSLKRSTTQPRKRTTPTKKPASTAAKRRKKSVLYDEESDEDEVAETVVVPSKRSSTASSSRRPSRAASLKAEAQRRRSMLEDDSDGGENGSRRRQGGRVLDNDDDEDFDFQEEEEEEEEEEDVSHAPARTSSSSVGGRKTTATATATARSTASTPAPARKRLRGGDGKKKDDGEINLCSSSEEDTARRRPAPIPAATSSAAPPRASAPPKRPTPQTKITDMFRKQREVAGNDDVESDREFAELKTATTAAAQQLDEEATVSQAHSFGMSQSQSQSQSQTGTRRKLPLSLLAASQTSVAATPGARATPASTQRKGWGRTRR</sequence>
<evidence type="ECO:0000256" key="6">
    <source>
        <dbReference type="ARBA" id="ARBA00022722"/>
    </source>
</evidence>
<keyword evidence="14 16" id="KW-0539">Nucleus</keyword>
<evidence type="ECO:0000256" key="12">
    <source>
        <dbReference type="ARBA" id="ARBA00023204"/>
    </source>
</evidence>
<evidence type="ECO:0000313" key="20">
    <source>
        <dbReference type="Proteomes" id="UP001209570"/>
    </source>
</evidence>
<keyword evidence="7" id="KW-0479">Metal-binding</keyword>
<name>A0AAD5LMY4_PYTIN</name>
<feature type="compositionally biased region" description="Acidic residues" evidence="17">
    <location>
        <begin position="651"/>
        <end position="661"/>
    </location>
</feature>
<keyword evidence="6 16" id="KW-0540">Nuclease</keyword>
<dbReference type="Pfam" id="PF00149">
    <property type="entry name" value="Metallophos"/>
    <property type="match status" value="1"/>
</dbReference>
<evidence type="ECO:0000256" key="8">
    <source>
        <dbReference type="ARBA" id="ARBA00022759"/>
    </source>
</evidence>
<feature type="compositionally biased region" description="Basic residues" evidence="17">
    <location>
        <begin position="589"/>
        <end position="601"/>
    </location>
</feature>
<evidence type="ECO:0000256" key="1">
    <source>
        <dbReference type="ARBA" id="ARBA00001936"/>
    </source>
</evidence>
<evidence type="ECO:0000256" key="15">
    <source>
        <dbReference type="ARBA" id="ARBA00023254"/>
    </source>
</evidence>
<dbReference type="FunFam" id="3.60.21.10:FF:000019">
    <property type="entry name" value="Double-strand break repair protein"/>
    <property type="match status" value="1"/>
</dbReference>
<feature type="compositionally biased region" description="Low complexity" evidence="17">
    <location>
        <begin position="811"/>
        <end position="821"/>
    </location>
</feature>
<feature type="region of interest" description="Disordered" evidence="17">
    <location>
        <begin position="861"/>
        <end position="937"/>
    </location>
</feature>
<dbReference type="GO" id="GO:0042138">
    <property type="term" value="P:meiotic DNA double-strand break formation"/>
    <property type="evidence" value="ECO:0007669"/>
    <property type="project" value="TreeGrafter"/>
</dbReference>
<keyword evidence="13 16" id="KW-0464">Manganese</keyword>
<keyword evidence="11 16" id="KW-0269">Exonuclease</keyword>
<dbReference type="SMART" id="SM01347">
    <property type="entry name" value="Mre11_DNA_bind"/>
    <property type="match status" value="1"/>
</dbReference>